<evidence type="ECO:0000313" key="4">
    <source>
        <dbReference type="Proteomes" id="UP000199113"/>
    </source>
</evidence>
<accession>A0A1I0W361</accession>
<dbReference type="PANTHER" id="PTHR42912:SF93">
    <property type="entry name" value="N6-ADENOSINE-METHYLTRANSFERASE TMT1A"/>
    <property type="match status" value="1"/>
</dbReference>
<dbReference type="InterPro" id="IPR050508">
    <property type="entry name" value="Methyltransf_Superfamily"/>
</dbReference>
<dbReference type="AlphaFoldDB" id="A0A1I0W361"/>
<evidence type="ECO:0000313" key="3">
    <source>
        <dbReference type="EMBL" id="SFA83051.1"/>
    </source>
</evidence>
<gene>
    <name evidence="2" type="ORF">CXG46_19705</name>
    <name evidence="3" type="ORF">SAMN05192575_101665</name>
</gene>
<dbReference type="RefSeq" id="WP_091194161.1">
    <property type="nucleotide sequence ID" value="NZ_FOKC01000001.1"/>
</dbReference>
<keyword evidence="5" id="KW-1185">Reference proteome</keyword>
<dbReference type="GO" id="GO:0008168">
    <property type="term" value="F:methyltransferase activity"/>
    <property type="evidence" value="ECO:0007669"/>
    <property type="project" value="UniProtKB-KW"/>
</dbReference>
<dbReference type="PANTHER" id="PTHR42912">
    <property type="entry name" value="METHYLTRANSFERASE"/>
    <property type="match status" value="1"/>
</dbReference>
<feature type="domain" description="Methyltransferase" evidence="1">
    <location>
        <begin position="47"/>
        <end position="138"/>
    </location>
</feature>
<dbReference type="STRING" id="748909.SAMN05192575_101665"/>
<keyword evidence="3" id="KW-0489">Methyltransferase</keyword>
<dbReference type="Proteomes" id="UP000233565">
    <property type="component" value="Unassembled WGS sequence"/>
</dbReference>
<protein>
    <submittedName>
        <fullName evidence="2">Class I SAM-dependent methyltransferase</fullName>
    </submittedName>
    <submittedName>
        <fullName evidence="3">Methyltransferase domain-containing protein</fullName>
    </submittedName>
</protein>
<dbReference type="Pfam" id="PF13649">
    <property type="entry name" value="Methyltransf_25"/>
    <property type="match status" value="1"/>
</dbReference>
<dbReference type="Proteomes" id="UP000199113">
    <property type="component" value="Unassembled WGS sequence"/>
</dbReference>
<dbReference type="OrthoDB" id="3818442at2"/>
<dbReference type="SUPFAM" id="SSF53335">
    <property type="entry name" value="S-adenosyl-L-methionine-dependent methyltransferases"/>
    <property type="match status" value="1"/>
</dbReference>
<evidence type="ECO:0000313" key="2">
    <source>
        <dbReference type="EMBL" id="PKH37654.1"/>
    </source>
</evidence>
<dbReference type="Gene3D" id="3.40.50.150">
    <property type="entry name" value="Vaccinia Virus protein VP39"/>
    <property type="match status" value="1"/>
</dbReference>
<reference evidence="4" key="2">
    <citation type="submission" date="2016-10" db="EMBL/GenBank/DDBJ databases">
        <authorList>
            <person name="Varghese N."/>
            <person name="Submissions S."/>
        </authorList>
    </citation>
    <scope>NUCLEOTIDE SEQUENCE [LARGE SCALE GENOMIC DNA]</scope>
    <source>
        <strain evidence="4">CGMCC 1.10697</strain>
    </source>
</reference>
<dbReference type="CDD" id="cd02440">
    <property type="entry name" value="AdoMet_MTases"/>
    <property type="match status" value="1"/>
</dbReference>
<evidence type="ECO:0000259" key="1">
    <source>
        <dbReference type="Pfam" id="PF13649"/>
    </source>
</evidence>
<dbReference type="GO" id="GO:0032259">
    <property type="term" value="P:methylation"/>
    <property type="evidence" value="ECO:0007669"/>
    <property type="project" value="UniProtKB-KW"/>
</dbReference>
<evidence type="ECO:0000313" key="5">
    <source>
        <dbReference type="Proteomes" id="UP000233565"/>
    </source>
</evidence>
<organism evidence="3 4">
    <name type="scientific">Nocardioides alpinus</name>
    <dbReference type="NCBI Taxonomy" id="748909"/>
    <lineage>
        <taxon>Bacteria</taxon>
        <taxon>Bacillati</taxon>
        <taxon>Actinomycetota</taxon>
        <taxon>Actinomycetes</taxon>
        <taxon>Propionibacteriales</taxon>
        <taxon>Nocardioidaceae</taxon>
        <taxon>Nocardioides</taxon>
    </lineage>
</organism>
<reference evidence="2 5" key="3">
    <citation type="submission" date="2017-12" db="EMBL/GenBank/DDBJ databases">
        <title>Pharmacopeia of the Arctic Ocean.</title>
        <authorList>
            <person name="Collins E."/>
            <person name="Ducluzeau A.-L."/>
        </authorList>
    </citation>
    <scope>NUCLEOTIDE SEQUENCE [LARGE SCALE GENOMIC DNA]</scope>
    <source>
        <strain evidence="2 5">DSM 23325</strain>
    </source>
</reference>
<reference evidence="3" key="1">
    <citation type="submission" date="2016-10" db="EMBL/GenBank/DDBJ databases">
        <authorList>
            <person name="de Groot N.N."/>
        </authorList>
    </citation>
    <scope>NUCLEOTIDE SEQUENCE [LARGE SCALE GENOMIC DNA]</scope>
    <source>
        <strain evidence="3">CGMCC 1.10697</strain>
    </source>
</reference>
<dbReference type="EMBL" id="PJBV01000035">
    <property type="protein sequence ID" value="PKH37654.1"/>
    <property type="molecule type" value="Genomic_DNA"/>
</dbReference>
<dbReference type="InterPro" id="IPR029063">
    <property type="entry name" value="SAM-dependent_MTases_sf"/>
</dbReference>
<proteinExistence type="predicted"/>
<name>A0A1I0W361_9ACTN</name>
<dbReference type="InterPro" id="IPR041698">
    <property type="entry name" value="Methyltransf_25"/>
</dbReference>
<keyword evidence="3" id="KW-0808">Transferase</keyword>
<dbReference type="EMBL" id="FOKC01000001">
    <property type="protein sequence ID" value="SFA83051.1"/>
    <property type="molecule type" value="Genomic_DNA"/>
</dbReference>
<sequence>MPLDENNRTVYEDPRIVRAYQQASSISPAELAIFEPLTERLRAAALLDIGIGAGRTTAYLGAKVSRYVGVDYSRALVEAARTRHPGADIQWCDARQMHAFADGSFDVANFSFNGIDYVDHPDRLQILGEVRRVLRPGGVWTFSSHNRDYARRGLLPWQGRFRPGRVMARKSLEAIRAHKNWRHLRGEQVETTDFALVNDEAHGYSMLTYYVTPHEQVRQLAASGFGDVLVYDQWGSPLEGSSPASMWLHYVSRRL</sequence>